<feature type="compositionally biased region" description="Basic and acidic residues" evidence="1">
    <location>
        <begin position="140"/>
        <end position="156"/>
    </location>
</feature>
<feature type="non-terminal residue" evidence="3">
    <location>
        <position position="1"/>
    </location>
</feature>
<dbReference type="Gene3D" id="3.30.710.10">
    <property type="entry name" value="Potassium Channel Kv1.1, Chain A"/>
    <property type="match status" value="1"/>
</dbReference>
<dbReference type="PANTHER" id="PTHR21541">
    <property type="entry name" value="BTB POZ DOMAIN CONTAINING 12"/>
    <property type="match status" value="1"/>
</dbReference>
<dbReference type="KEGG" id="tng:GSTEN00006272G001"/>
<accession>Q4T6J4</accession>
<feature type="compositionally biased region" description="Basic and acidic residues" evidence="1">
    <location>
        <begin position="114"/>
        <end position="126"/>
    </location>
</feature>
<dbReference type="SUPFAM" id="SSF54695">
    <property type="entry name" value="POZ domain"/>
    <property type="match status" value="1"/>
</dbReference>
<name>Q4T6J4_TETNG</name>
<dbReference type="OrthoDB" id="5576441at2759"/>
<reference evidence="3" key="2">
    <citation type="submission" date="2004-02" db="EMBL/GenBank/DDBJ databases">
        <authorList>
            <consortium name="Genoscope"/>
            <consortium name="Whitehead Institute Centre for Genome Research"/>
        </authorList>
    </citation>
    <scope>NUCLEOTIDE SEQUENCE</scope>
</reference>
<protein>
    <submittedName>
        <fullName evidence="3">(spotted green pufferfish) hypothetical protein</fullName>
    </submittedName>
</protein>
<comment type="caution">
    <text evidence="3">The sequence shown here is derived from an EMBL/GenBank/DDBJ whole genome shotgun (WGS) entry which is preliminary data.</text>
</comment>
<dbReference type="GO" id="GO:0033557">
    <property type="term" value="C:Slx1-Slx4 complex"/>
    <property type="evidence" value="ECO:0007669"/>
    <property type="project" value="TreeGrafter"/>
</dbReference>
<dbReference type="InterPro" id="IPR011333">
    <property type="entry name" value="SKP1/BTB/POZ_sf"/>
</dbReference>
<evidence type="ECO:0000256" key="1">
    <source>
        <dbReference type="SAM" id="MobiDB-lite"/>
    </source>
</evidence>
<dbReference type="PANTHER" id="PTHR21541:SF3">
    <property type="entry name" value="STRUCTURE-SPECIFIC ENDONUCLEASE SUBUNIT SLX4"/>
    <property type="match status" value="1"/>
</dbReference>
<feature type="non-terminal residue" evidence="3">
    <location>
        <position position="156"/>
    </location>
</feature>
<sequence length="156" mass="17946">VHENGFGVQEEGMPAARRILISDVPGQAVLALLQYLYTAHLTIPPSLRPHVLELAERFDLKPLKQLCELPRKEAANEEDEEDKEAADSQKDQAFLDLLRSMWNEEDEENEVAEADERQDKEDVNERELEEIYEFAATQRKRNEEAGGMHAQEERDS</sequence>
<evidence type="ECO:0000313" key="3">
    <source>
        <dbReference type="EMBL" id="CAF91488.1"/>
    </source>
</evidence>
<dbReference type="Pfam" id="PF00651">
    <property type="entry name" value="BTB"/>
    <property type="match status" value="1"/>
</dbReference>
<organism evidence="3">
    <name type="scientific">Tetraodon nigroviridis</name>
    <name type="common">Spotted green pufferfish</name>
    <name type="synonym">Chelonodon nigroviridis</name>
    <dbReference type="NCBI Taxonomy" id="99883"/>
    <lineage>
        <taxon>Eukaryota</taxon>
        <taxon>Metazoa</taxon>
        <taxon>Chordata</taxon>
        <taxon>Craniata</taxon>
        <taxon>Vertebrata</taxon>
        <taxon>Euteleostomi</taxon>
        <taxon>Actinopterygii</taxon>
        <taxon>Neopterygii</taxon>
        <taxon>Teleostei</taxon>
        <taxon>Neoteleostei</taxon>
        <taxon>Acanthomorphata</taxon>
        <taxon>Eupercaria</taxon>
        <taxon>Tetraodontiformes</taxon>
        <taxon>Tetradontoidea</taxon>
        <taxon>Tetraodontidae</taxon>
        <taxon>Tetraodon</taxon>
    </lineage>
</organism>
<dbReference type="InterPro" id="IPR000210">
    <property type="entry name" value="BTB/POZ_dom"/>
</dbReference>
<feature type="compositionally biased region" description="Acidic residues" evidence="1">
    <location>
        <begin position="103"/>
        <end position="113"/>
    </location>
</feature>
<dbReference type="AlphaFoldDB" id="Q4T6J4"/>
<evidence type="ECO:0000259" key="2">
    <source>
        <dbReference type="Pfam" id="PF00651"/>
    </source>
</evidence>
<dbReference type="GO" id="GO:0000712">
    <property type="term" value="P:resolution of meiotic recombination intermediates"/>
    <property type="evidence" value="ECO:0007669"/>
    <property type="project" value="TreeGrafter"/>
</dbReference>
<reference evidence="3" key="1">
    <citation type="journal article" date="2004" name="Nature">
        <title>Genome duplication in the teleost fish Tetraodon nigroviridis reveals the early vertebrate proto-karyotype.</title>
        <authorList>
            <person name="Jaillon O."/>
            <person name="Aury J.-M."/>
            <person name="Brunet F."/>
            <person name="Petit J.-L."/>
            <person name="Stange-Thomann N."/>
            <person name="Mauceli E."/>
            <person name="Bouneau L."/>
            <person name="Fischer C."/>
            <person name="Ozouf-Costaz C."/>
            <person name="Bernot A."/>
            <person name="Nicaud S."/>
            <person name="Jaffe D."/>
            <person name="Fisher S."/>
            <person name="Lutfalla G."/>
            <person name="Dossat C."/>
            <person name="Segurens B."/>
            <person name="Dasilva C."/>
            <person name="Salanoubat M."/>
            <person name="Levy M."/>
            <person name="Boudet N."/>
            <person name="Castellano S."/>
            <person name="Anthouard V."/>
            <person name="Jubin C."/>
            <person name="Castelli V."/>
            <person name="Katinka M."/>
            <person name="Vacherie B."/>
            <person name="Biemont C."/>
            <person name="Skalli Z."/>
            <person name="Cattolico L."/>
            <person name="Poulain J."/>
            <person name="De Berardinis V."/>
            <person name="Cruaud C."/>
            <person name="Duprat S."/>
            <person name="Brottier P."/>
            <person name="Coutanceau J.-P."/>
            <person name="Gouzy J."/>
            <person name="Parra G."/>
            <person name="Lardier G."/>
            <person name="Chapple C."/>
            <person name="McKernan K.J."/>
            <person name="McEwan P."/>
            <person name="Bosak S."/>
            <person name="Kellis M."/>
            <person name="Volff J.-N."/>
            <person name="Guigo R."/>
            <person name="Zody M.C."/>
            <person name="Mesirov J."/>
            <person name="Lindblad-Toh K."/>
            <person name="Birren B."/>
            <person name="Nusbaum C."/>
            <person name="Kahn D."/>
            <person name="Robinson-Rechavi M."/>
            <person name="Laudet V."/>
            <person name="Schachter V."/>
            <person name="Quetier F."/>
            <person name="Saurin W."/>
            <person name="Scarpelli C."/>
            <person name="Wincker P."/>
            <person name="Lander E.S."/>
            <person name="Weissenbach J."/>
            <person name="Roest Crollius H."/>
        </authorList>
    </citation>
    <scope>NUCLEOTIDE SEQUENCE [LARGE SCALE GENOMIC DNA]</scope>
</reference>
<dbReference type="EMBL" id="CAAE01008733">
    <property type="protein sequence ID" value="CAF91488.1"/>
    <property type="molecule type" value="Genomic_DNA"/>
</dbReference>
<feature type="domain" description="BTB" evidence="2">
    <location>
        <begin position="18"/>
        <end position="68"/>
    </location>
</feature>
<feature type="region of interest" description="Disordered" evidence="1">
    <location>
        <begin position="71"/>
        <end position="156"/>
    </location>
</feature>
<gene>
    <name evidence="3" type="ORF">GSTENG00006272001</name>
</gene>
<proteinExistence type="predicted"/>